<sequence>MAIFLLRINKKQAMNKKKTTQWLLSFVLLLTATLFTACSNSDSNSAIDEENQPAGPQGSLVSFGITTNKYSEVSRAAQENEGRVVSSSTENLGNGLEALVEVVETPTKTANTRAVGQAPAGDYTILAYQGTELKQKWEINYKSDGTYTMKDGSNPEKYLAPGSYKFYVFKNQDFELENGNYVAKLENGENEPYLYEGNVTINNQLKTKLTFTLKPYFAKVKFKIKAFSAKFDRASKTANGMPYTEQTPFEGPTNGHFVYNANSIPSTMTLNATNGTITPTNNSTAGQTNDFVSFTGNVVDGDNSYILSNNAMFFLPGTDITKLKFQFKTGIAGTIYKKSIAGKSLKISNPITGGLKSGYEYIVSTTVYYTATYLFSDGTEGTMGNKGNRTPIALYVGTHNGHKFAIALNDAKYPRTGGQGSWYLGPWSRNNSNNATYLHNINTQTPKYDGYETTYEPNTTWADPSGGKVKADNENFDAFYAAAHYSPGVNLTGGIANAKWYLPSWGEWDDAYRTFGFESIIGKKEKNDEVWYSSDLQYQLVQILFLQAGGSPAAGFYWTADTHGKSYTIMIRTKITKKLDWPQINDANKTDQWGATRAFIRY</sequence>
<evidence type="ECO:0000313" key="2">
    <source>
        <dbReference type="EMBL" id="RAS45193.1"/>
    </source>
</evidence>
<organism evidence="2 3">
    <name type="scientific">Prevotella pallens</name>
    <dbReference type="NCBI Taxonomy" id="60133"/>
    <lineage>
        <taxon>Bacteria</taxon>
        <taxon>Pseudomonadati</taxon>
        <taxon>Bacteroidota</taxon>
        <taxon>Bacteroidia</taxon>
        <taxon>Bacteroidales</taxon>
        <taxon>Prevotellaceae</taxon>
        <taxon>Prevotella</taxon>
    </lineage>
</organism>
<evidence type="ECO:0008006" key="4">
    <source>
        <dbReference type="Google" id="ProtNLM"/>
    </source>
</evidence>
<name>A0ABX9DU13_9BACT</name>
<dbReference type="Proteomes" id="UP000249852">
    <property type="component" value="Unassembled WGS sequence"/>
</dbReference>
<evidence type="ECO:0000256" key="1">
    <source>
        <dbReference type="SAM" id="SignalP"/>
    </source>
</evidence>
<feature type="chain" id="PRO_5045777433" description="Fimbrillin family protein" evidence="1">
    <location>
        <begin position="38"/>
        <end position="602"/>
    </location>
</feature>
<gene>
    <name evidence="2" type="ORF">BC673_11237</name>
</gene>
<keyword evidence="3" id="KW-1185">Reference proteome</keyword>
<accession>A0ABX9DU13</accession>
<comment type="caution">
    <text evidence="2">The sequence shown here is derived from an EMBL/GenBank/DDBJ whole genome shotgun (WGS) entry which is preliminary data.</text>
</comment>
<keyword evidence="1" id="KW-0732">Signal</keyword>
<reference evidence="2 3" key="1">
    <citation type="submission" date="2018-06" db="EMBL/GenBank/DDBJ databases">
        <title>Genomic Encyclopedia of Archaeal and Bacterial Type Strains, Phase II (KMG-II): from individual species to whole genera.</title>
        <authorList>
            <person name="Goeker M."/>
        </authorList>
    </citation>
    <scope>NUCLEOTIDE SEQUENCE [LARGE SCALE GENOMIC DNA]</scope>
    <source>
        <strain evidence="2 3">DSM 18710</strain>
    </source>
</reference>
<evidence type="ECO:0000313" key="3">
    <source>
        <dbReference type="Proteomes" id="UP000249852"/>
    </source>
</evidence>
<protein>
    <recommendedName>
        <fullName evidence="4">Fimbrillin family protein</fullName>
    </recommendedName>
</protein>
<feature type="signal peptide" evidence="1">
    <location>
        <begin position="1"/>
        <end position="37"/>
    </location>
</feature>
<proteinExistence type="predicted"/>
<dbReference type="EMBL" id="QLTQ01000012">
    <property type="protein sequence ID" value="RAS45193.1"/>
    <property type="molecule type" value="Genomic_DNA"/>
</dbReference>